<dbReference type="Pfam" id="PF10112">
    <property type="entry name" value="Halogen_Hydrol"/>
    <property type="match status" value="1"/>
</dbReference>
<evidence type="ECO:0000256" key="2">
    <source>
        <dbReference type="SAM" id="Phobius"/>
    </source>
</evidence>
<dbReference type="Proteomes" id="UP000642488">
    <property type="component" value="Unassembled WGS sequence"/>
</dbReference>
<evidence type="ECO:0000313" key="3">
    <source>
        <dbReference type="EMBL" id="MBJ3761152.1"/>
    </source>
</evidence>
<keyword evidence="2" id="KW-0472">Membrane</keyword>
<feature type="transmembrane region" description="Helical" evidence="2">
    <location>
        <begin position="90"/>
        <end position="109"/>
    </location>
</feature>
<keyword evidence="2" id="KW-0812">Transmembrane</keyword>
<dbReference type="RefSeq" id="WP_198914336.1">
    <property type="nucleotide sequence ID" value="NZ_JAEKPD010000001.1"/>
</dbReference>
<reference evidence="3" key="1">
    <citation type="submission" date="2020-12" db="EMBL/GenBank/DDBJ databases">
        <title>Bacterial taxonomy.</title>
        <authorList>
            <person name="Pan X."/>
        </authorList>
    </citation>
    <scope>NUCLEOTIDE SEQUENCE</scope>
    <source>
        <strain evidence="3">KCTC 52957</strain>
    </source>
</reference>
<dbReference type="EMBL" id="JAEKPD010000001">
    <property type="protein sequence ID" value="MBJ3761152.1"/>
    <property type="molecule type" value="Genomic_DNA"/>
</dbReference>
<dbReference type="AlphaFoldDB" id="A0A934IAZ0"/>
<keyword evidence="4" id="KW-1185">Reference proteome</keyword>
<feature type="transmembrane region" description="Helical" evidence="2">
    <location>
        <begin position="52"/>
        <end position="69"/>
    </location>
</feature>
<name>A0A934IAZ0_9RHOB</name>
<evidence type="ECO:0000313" key="4">
    <source>
        <dbReference type="Proteomes" id="UP000642488"/>
    </source>
</evidence>
<dbReference type="InterPro" id="IPR018770">
    <property type="entry name" value="ChloroindolylP_hydrolase"/>
</dbReference>
<comment type="caution">
    <text evidence="3">The sequence shown here is derived from an EMBL/GenBank/DDBJ whole genome shotgun (WGS) entry which is preliminary data.</text>
</comment>
<accession>A0A934IAZ0</accession>
<evidence type="ECO:0000256" key="1">
    <source>
        <dbReference type="SAM" id="MobiDB-lite"/>
    </source>
</evidence>
<gene>
    <name evidence="3" type="ORF">ILP92_00110</name>
</gene>
<sequence>MAEHYGGKYSPDAADDPWQGRRRSRAGARANALFIAPIPLVFRAFGSDPLGLFFNLAAFGLLMLAAWLTREGLRAQDAYEARAVARRPALPRKLLGAALTGIGLGVAGLSGGDVVAPVIFTILGTALHVLAFGADPLSDKGTPGLDRFDADRIARAVDEAESYLTEMQALVAPLGDRPLQARVEAFAATARRMFRTVESDPRDLTGARRWLGVYLLGARDATDKFVALYTRRRDKTVRDDYIALLDDLETGFATRTEKMLLDDRSDLDIEIEVLRDRLARETLD</sequence>
<feature type="transmembrane region" description="Helical" evidence="2">
    <location>
        <begin position="28"/>
        <end position="46"/>
    </location>
</feature>
<organism evidence="3 4">
    <name type="scientific">Palleronia pontilimi</name>
    <dbReference type="NCBI Taxonomy" id="1964209"/>
    <lineage>
        <taxon>Bacteria</taxon>
        <taxon>Pseudomonadati</taxon>
        <taxon>Pseudomonadota</taxon>
        <taxon>Alphaproteobacteria</taxon>
        <taxon>Rhodobacterales</taxon>
        <taxon>Roseobacteraceae</taxon>
        <taxon>Palleronia</taxon>
    </lineage>
</organism>
<protein>
    <submittedName>
        <fullName evidence="3">5-bromo-4-chloroindolyl phosphate hydrolysis family protein</fullName>
    </submittedName>
</protein>
<feature type="region of interest" description="Disordered" evidence="1">
    <location>
        <begin position="1"/>
        <end position="21"/>
    </location>
</feature>
<proteinExistence type="predicted"/>
<keyword evidence="2" id="KW-1133">Transmembrane helix</keyword>